<dbReference type="AlphaFoldDB" id="A0A225W2U0"/>
<sequence>MAKRTTTQHNENERIALLKQWKFHAQWTAGDAARELQVNVRTLNDWKKHYWDGLDTATGSDRVRREGGGRPRKNKPYEDNVLQFYNRCRRDGIRCGAKELVLFCRGLQQFVEAKPNKMSQGSWVCKFLKFYSKMAVGPSQMQVVGWVIWAMVRTF</sequence>
<evidence type="ECO:0000313" key="1">
    <source>
        <dbReference type="EMBL" id="OWZ12063.1"/>
    </source>
</evidence>
<accession>A0A225W2U0</accession>
<name>A0A225W2U0_9STRA</name>
<proteinExistence type="predicted"/>
<dbReference type="EMBL" id="NBNE01001953">
    <property type="protein sequence ID" value="OWZ12063.1"/>
    <property type="molecule type" value="Genomic_DNA"/>
</dbReference>
<organism evidence="1 2">
    <name type="scientific">Phytophthora megakarya</name>
    <dbReference type="NCBI Taxonomy" id="4795"/>
    <lineage>
        <taxon>Eukaryota</taxon>
        <taxon>Sar</taxon>
        <taxon>Stramenopiles</taxon>
        <taxon>Oomycota</taxon>
        <taxon>Peronosporomycetes</taxon>
        <taxon>Peronosporales</taxon>
        <taxon>Peronosporaceae</taxon>
        <taxon>Phytophthora</taxon>
    </lineage>
</organism>
<dbReference type="Proteomes" id="UP000198211">
    <property type="component" value="Unassembled WGS sequence"/>
</dbReference>
<reference evidence="2" key="1">
    <citation type="submission" date="2017-03" db="EMBL/GenBank/DDBJ databases">
        <title>Phytopthora megakarya and P. palmivora, two closely related causual agents of cacao black pod achieved similar genome size and gene model numbers by different mechanisms.</title>
        <authorList>
            <person name="Ali S."/>
            <person name="Shao J."/>
            <person name="Larry D.J."/>
            <person name="Kronmiller B."/>
            <person name="Shen D."/>
            <person name="Strem M.D."/>
            <person name="Melnick R.L."/>
            <person name="Guiltinan M.J."/>
            <person name="Tyler B.M."/>
            <person name="Meinhardt L.W."/>
            <person name="Bailey B.A."/>
        </authorList>
    </citation>
    <scope>NUCLEOTIDE SEQUENCE [LARGE SCALE GENOMIC DNA]</scope>
    <source>
        <strain evidence="2">zdho120</strain>
    </source>
</reference>
<comment type="caution">
    <text evidence="1">The sequence shown here is derived from an EMBL/GenBank/DDBJ whole genome shotgun (WGS) entry which is preliminary data.</text>
</comment>
<protein>
    <submittedName>
        <fullName evidence="1">Uncharacterized protein</fullName>
    </submittedName>
</protein>
<evidence type="ECO:0000313" key="2">
    <source>
        <dbReference type="Proteomes" id="UP000198211"/>
    </source>
</evidence>
<gene>
    <name evidence="1" type="ORF">PHMEG_00014832</name>
</gene>
<keyword evidence="2" id="KW-1185">Reference proteome</keyword>
<dbReference type="OrthoDB" id="129665at2759"/>